<dbReference type="InterPro" id="IPR023210">
    <property type="entry name" value="NADP_OxRdtase_dom"/>
</dbReference>
<reference evidence="3" key="1">
    <citation type="journal article" date="2020" name="Fungal Divers.">
        <title>Resolving the Mortierellaceae phylogeny through synthesis of multi-gene phylogenetics and phylogenomics.</title>
        <authorList>
            <person name="Vandepol N."/>
            <person name="Liber J."/>
            <person name="Desiro A."/>
            <person name="Na H."/>
            <person name="Kennedy M."/>
            <person name="Barry K."/>
            <person name="Grigoriev I.V."/>
            <person name="Miller A.N."/>
            <person name="O'Donnell K."/>
            <person name="Stajich J.E."/>
            <person name="Bonito G."/>
        </authorList>
    </citation>
    <scope>NUCLEOTIDE SEQUENCE</scope>
    <source>
        <strain evidence="3">NVP60</strain>
    </source>
</reference>
<proteinExistence type="predicted"/>
<evidence type="ECO:0000313" key="4">
    <source>
        <dbReference type="Proteomes" id="UP000823405"/>
    </source>
</evidence>
<keyword evidence="4" id="KW-1185">Reference proteome</keyword>
<dbReference type="AlphaFoldDB" id="A0A9P6RAC8"/>
<dbReference type="OrthoDB" id="2310150at2759"/>
<gene>
    <name evidence="3" type="ORF">BGZ97_007517</name>
</gene>
<sequence>MTIPNIPRIVLGSMTFGLDTTDPVASACKVHGVSAVTPFVETFTSYGHTEVDTARFYGNGDCEIVLAQLAPEITAHIKIATKVFPFKAGSHNKENLPKQFRESLAEALMHSICKQNNYVLPTVYQGSYNPIDRSVVSELLLCLKHLNMSFYAYNPISGGVLSGKYKFGVEVPEGSRYDPKTYIGKMVREMYWNKITFEAIDSLTKAATAHNLTLLEATLRWMRHHSGLTSKDAILIGSSKVEQLEETLRELEKGPLPKEMIKAFDEAWEHVKPIARSYFFAENDVLPSPKRE</sequence>
<dbReference type="InterPro" id="IPR036812">
    <property type="entry name" value="NAD(P)_OxRdtase_dom_sf"/>
</dbReference>
<evidence type="ECO:0000259" key="2">
    <source>
        <dbReference type="Pfam" id="PF00248"/>
    </source>
</evidence>
<keyword evidence="1" id="KW-0560">Oxidoreductase</keyword>
<evidence type="ECO:0000313" key="3">
    <source>
        <dbReference type="EMBL" id="KAG0316044.1"/>
    </source>
</evidence>
<dbReference type="Pfam" id="PF00248">
    <property type="entry name" value="Aldo_ket_red"/>
    <property type="match status" value="2"/>
</dbReference>
<dbReference type="InterPro" id="IPR050523">
    <property type="entry name" value="AKR_Detox_Biosynth"/>
</dbReference>
<dbReference type="GO" id="GO:0016491">
    <property type="term" value="F:oxidoreductase activity"/>
    <property type="evidence" value="ECO:0007669"/>
    <property type="project" value="UniProtKB-KW"/>
</dbReference>
<comment type="caution">
    <text evidence="3">The sequence shown here is derived from an EMBL/GenBank/DDBJ whole genome shotgun (WGS) entry which is preliminary data.</text>
</comment>
<feature type="domain" description="NADP-dependent oxidoreductase" evidence="2">
    <location>
        <begin position="8"/>
        <end position="105"/>
    </location>
</feature>
<dbReference type="Proteomes" id="UP000823405">
    <property type="component" value="Unassembled WGS sequence"/>
</dbReference>
<dbReference type="EMBL" id="JAAAIN010000335">
    <property type="protein sequence ID" value="KAG0316044.1"/>
    <property type="molecule type" value="Genomic_DNA"/>
</dbReference>
<protein>
    <recommendedName>
        <fullName evidence="2">NADP-dependent oxidoreductase domain-containing protein</fullName>
    </recommendedName>
</protein>
<dbReference type="PANTHER" id="PTHR43364:SF4">
    <property type="entry name" value="NAD(P)-LINKED OXIDOREDUCTASE SUPERFAMILY PROTEIN"/>
    <property type="match status" value="1"/>
</dbReference>
<dbReference type="Gene3D" id="3.20.20.100">
    <property type="entry name" value="NADP-dependent oxidoreductase domain"/>
    <property type="match status" value="2"/>
</dbReference>
<organism evidence="3 4">
    <name type="scientific">Linnemannia gamsii</name>
    <dbReference type="NCBI Taxonomy" id="64522"/>
    <lineage>
        <taxon>Eukaryota</taxon>
        <taxon>Fungi</taxon>
        <taxon>Fungi incertae sedis</taxon>
        <taxon>Mucoromycota</taxon>
        <taxon>Mortierellomycotina</taxon>
        <taxon>Mortierellomycetes</taxon>
        <taxon>Mortierellales</taxon>
        <taxon>Mortierellaceae</taxon>
        <taxon>Linnemannia</taxon>
    </lineage>
</organism>
<name>A0A9P6RAC8_9FUNG</name>
<accession>A0A9P6RAC8</accession>
<dbReference type="PANTHER" id="PTHR43364">
    <property type="entry name" value="NADH-SPECIFIC METHYLGLYOXAL REDUCTASE-RELATED"/>
    <property type="match status" value="1"/>
</dbReference>
<evidence type="ECO:0000256" key="1">
    <source>
        <dbReference type="ARBA" id="ARBA00023002"/>
    </source>
</evidence>
<dbReference type="SUPFAM" id="SSF51430">
    <property type="entry name" value="NAD(P)-linked oxidoreductase"/>
    <property type="match status" value="1"/>
</dbReference>
<feature type="domain" description="NADP-dependent oxidoreductase" evidence="2">
    <location>
        <begin position="112"/>
        <end position="269"/>
    </location>
</feature>